<dbReference type="RefSeq" id="WP_204044284.1">
    <property type="nucleotide sequence ID" value="NZ_BOOA01000059.1"/>
</dbReference>
<dbReference type="Proteomes" id="UP000640052">
    <property type="component" value="Unassembled WGS sequence"/>
</dbReference>
<evidence type="ECO:0000256" key="3">
    <source>
        <dbReference type="ARBA" id="ARBA00022801"/>
    </source>
</evidence>
<name>A0A919QJT5_9ACTN</name>
<dbReference type="PRINTS" id="PR00412">
    <property type="entry name" value="EPOXHYDRLASE"/>
</dbReference>
<sequence length="413" mass="46362">MSEGTSGGRPFPLESVPIHVADSLLSDLRQRLDLTRWPADVGNEDGFYGVRQGYLRELVDYWRTDYDWRAAERAINVYEHYRVEVDGVPVHFMRKPGVGPNPTPLILTHGWPWTFWHWAKVIDPLADPGAYGGDPAEAFDVIVPSFPGFGFSTPLTNNPDMNFWKVADLWHTLMTRTLGYDRYAAAGCDVGALVTGQLGHKYADELHGIHIGSGQKLTLFNGDRAWDLSGGRPIPDGLPPDIHARIVRLEKRFAVHLAAHVLAPSTLAYGLTDSPAGMLAWILDRWANWSDNGGDIETVFTKDDLLTHATIFWAGDSIATSIRTYANNNRYPWTPSHDRHPPVEAPTGITFVAYENPPGVSTGQRVQNFLEGDRAGWYNHVNLNVHARGGHFIPWEIPNEWVDDLRRTFRGRR</sequence>
<dbReference type="GO" id="GO:0004301">
    <property type="term" value="F:epoxide hydrolase activity"/>
    <property type="evidence" value="ECO:0007669"/>
    <property type="project" value="TreeGrafter"/>
</dbReference>
<dbReference type="PANTHER" id="PTHR21661">
    <property type="entry name" value="EPOXIDE HYDROLASE 1-RELATED"/>
    <property type="match status" value="1"/>
</dbReference>
<dbReference type="EMBL" id="BOOA01000059">
    <property type="protein sequence ID" value="GIH27640.1"/>
    <property type="molecule type" value="Genomic_DNA"/>
</dbReference>
<dbReference type="InterPro" id="IPR010497">
    <property type="entry name" value="Epoxide_hydro_N"/>
</dbReference>
<accession>A0A919QJT5</accession>
<dbReference type="PIRSF" id="PIRSF001112">
    <property type="entry name" value="Epoxide_hydrolase"/>
    <property type="match status" value="1"/>
</dbReference>
<dbReference type="InterPro" id="IPR029058">
    <property type="entry name" value="AB_hydrolase_fold"/>
</dbReference>
<comment type="similarity">
    <text evidence="1">Belongs to the peptidase S33 family.</text>
</comment>
<evidence type="ECO:0000256" key="2">
    <source>
        <dbReference type="ARBA" id="ARBA00022797"/>
    </source>
</evidence>
<gene>
    <name evidence="6" type="ORF">Aph01nite_59500</name>
</gene>
<feature type="active site" description="Proton acceptor" evidence="4">
    <location>
        <position position="391"/>
    </location>
</feature>
<dbReference type="InterPro" id="IPR016292">
    <property type="entry name" value="Epoxide_hydrolase"/>
</dbReference>
<dbReference type="AlphaFoldDB" id="A0A919QJT5"/>
<dbReference type="Pfam" id="PF06441">
    <property type="entry name" value="EHN"/>
    <property type="match status" value="1"/>
</dbReference>
<evidence type="ECO:0000256" key="1">
    <source>
        <dbReference type="ARBA" id="ARBA00010088"/>
    </source>
</evidence>
<evidence type="ECO:0000256" key="4">
    <source>
        <dbReference type="PIRSR" id="PIRSR001112-1"/>
    </source>
</evidence>
<proteinExistence type="inferred from homology"/>
<reference evidence="6" key="1">
    <citation type="submission" date="2021-01" db="EMBL/GenBank/DDBJ databases">
        <title>Whole genome shotgun sequence of Acrocarpospora phusangensis NBRC 108782.</title>
        <authorList>
            <person name="Komaki H."/>
            <person name="Tamura T."/>
        </authorList>
    </citation>
    <scope>NUCLEOTIDE SEQUENCE</scope>
    <source>
        <strain evidence="6">NBRC 108782</strain>
    </source>
</reference>
<feature type="active site" description="Nucleophile" evidence="4">
    <location>
        <position position="189"/>
    </location>
</feature>
<feature type="domain" description="Epoxide hydrolase N-terminal" evidence="5">
    <location>
        <begin position="15"/>
        <end position="117"/>
    </location>
</feature>
<dbReference type="SUPFAM" id="SSF53474">
    <property type="entry name" value="alpha/beta-Hydrolases"/>
    <property type="match status" value="1"/>
</dbReference>
<organism evidence="6 7">
    <name type="scientific">Acrocarpospora phusangensis</name>
    <dbReference type="NCBI Taxonomy" id="1070424"/>
    <lineage>
        <taxon>Bacteria</taxon>
        <taxon>Bacillati</taxon>
        <taxon>Actinomycetota</taxon>
        <taxon>Actinomycetes</taxon>
        <taxon>Streptosporangiales</taxon>
        <taxon>Streptosporangiaceae</taxon>
        <taxon>Acrocarpospora</taxon>
    </lineage>
</organism>
<dbReference type="Gene3D" id="3.40.50.1820">
    <property type="entry name" value="alpha/beta hydrolase"/>
    <property type="match status" value="1"/>
</dbReference>
<comment type="caution">
    <text evidence="6">The sequence shown here is derived from an EMBL/GenBank/DDBJ whole genome shotgun (WGS) entry which is preliminary data.</text>
</comment>
<keyword evidence="2" id="KW-0058">Aromatic hydrocarbons catabolism</keyword>
<dbReference type="InterPro" id="IPR000639">
    <property type="entry name" value="Epox_hydrolase-like"/>
</dbReference>
<evidence type="ECO:0000313" key="6">
    <source>
        <dbReference type="EMBL" id="GIH27640.1"/>
    </source>
</evidence>
<dbReference type="GO" id="GO:0097176">
    <property type="term" value="P:epoxide metabolic process"/>
    <property type="evidence" value="ECO:0007669"/>
    <property type="project" value="TreeGrafter"/>
</dbReference>
<evidence type="ECO:0000259" key="5">
    <source>
        <dbReference type="Pfam" id="PF06441"/>
    </source>
</evidence>
<dbReference type="PANTHER" id="PTHR21661:SF35">
    <property type="entry name" value="EPOXIDE HYDROLASE"/>
    <property type="match status" value="1"/>
</dbReference>
<feature type="active site" description="Proton donor" evidence="4">
    <location>
        <position position="325"/>
    </location>
</feature>
<keyword evidence="7" id="KW-1185">Reference proteome</keyword>
<evidence type="ECO:0000313" key="7">
    <source>
        <dbReference type="Proteomes" id="UP000640052"/>
    </source>
</evidence>
<protein>
    <submittedName>
        <fullName evidence="6">Epoxide hydrolase</fullName>
    </submittedName>
</protein>
<keyword evidence="3 6" id="KW-0378">Hydrolase</keyword>